<dbReference type="OrthoDB" id="5570134at2"/>
<gene>
    <name evidence="1" type="ORF">EQU24_01090</name>
</gene>
<evidence type="ECO:0000313" key="2">
    <source>
        <dbReference type="Proteomes" id="UP000305881"/>
    </source>
</evidence>
<sequence>MTDIPNHWAQGWAFYKSGGKGFVPNEEDPELIEWVKGFGAAMADYDLEGEYPSLQTALLDHGIDADLLAECLKAAERILAEPEFNRWPSVPVRGYGEGNLRAGPFVVVLPDAANDDY</sequence>
<dbReference type="AlphaFoldDB" id="A0A4P9UKY2"/>
<proteinExistence type="predicted"/>
<dbReference type="EMBL" id="CP035467">
    <property type="protein sequence ID" value="QCW81003.1"/>
    <property type="molecule type" value="Genomic_DNA"/>
</dbReference>
<organism evidence="1 2">
    <name type="scientific">Methylotuvimicrobium buryatense</name>
    <name type="common">Methylomicrobium buryatense</name>
    <dbReference type="NCBI Taxonomy" id="95641"/>
    <lineage>
        <taxon>Bacteria</taxon>
        <taxon>Pseudomonadati</taxon>
        <taxon>Pseudomonadota</taxon>
        <taxon>Gammaproteobacteria</taxon>
        <taxon>Methylococcales</taxon>
        <taxon>Methylococcaceae</taxon>
        <taxon>Methylotuvimicrobium</taxon>
    </lineage>
</organism>
<evidence type="ECO:0000313" key="1">
    <source>
        <dbReference type="EMBL" id="QCW81003.1"/>
    </source>
</evidence>
<protein>
    <submittedName>
        <fullName evidence="1">Uncharacterized protein</fullName>
    </submittedName>
</protein>
<dbReference type="KEGG" id="mbur:EQU24_01090"/>
<accession>A0A4P9UKY2</accession>
<dbReference type="STRING" id="675511.GCA_000341735_02794"/>
<dbReference type="Proteomes" id="UP000305881">
    <property type="component" value="Chromosome"/>
</dbReference>
<keyword evidence="2" id="KW-1185">Reference proteome</keyword>
<dbReference type="RefSeq" id="WP_017841285.1">
    <property type="nucleotide sequence ID" value="NZ_CP035467.1"/>
</dbReference>
<reference evidence="2" key="1">
    <citation type="journal article" date="2019" name="J. Bacteriol.">
        <title>A Mutagenic Screen Identifies a TonB-Dependent Receptor Required for the Lanthanide Metal Switch in the Type I Methanotroph 'Methylotuvimicrobium buryatense' 5GB1C.</title>
        <authorList>
            <person name="Groom J.D."/>
            <person name="Ford S.M."/>
            <person name="Pesesky M.W."/>
            <person name="Lidstrom M.E."/>
        </authorList>
    </citation>
    <scope>NUCLEOTIDE SEQUENCE [LARGE SCALE GENOMIC DNA]</scope>
    <source>
        <strain evidence="2">5GB1C</strain>
    </source>
</reference>
<name>A0A4P9UKY2_METBY</name>